<name>A0A4Q8M0A6_9GAMM</name>
<evidence type="ECO:0000313" key="10">
    <source>
        <dbReference type="Proteomes" id="UP000292087"/>
    </source>
</evidence>
<evidence type="ECO:0000256" key="4">
    <source>
        <dbReference type="ARBA" id="ARBA00022801"/>
    </source>
</evidence>
<evidence type="ECO:0000256" key="1">
    <source>
        <dbReference type="ARBA" id="ARBA00004141"/>
    </source>
</evidence>
<accession>A0A4Q8M0A6</accession>
<dbReference type="GO" id="GO:0004252">
    <property type="term" value="F:serine-type endopeptidase activity"/>
    <property type="evidence" value="ECO:0007669"/>
    <property type="project" value="InterPro"/>
</dbReference>
<evidence type="ECO:0000256" key="6">
    <source>
        <dbReference type="ARBA" id="ARBA00023136"/>
    </source>
</evidence>
<keyword evidence="9" id="KW-0645">Protease</keyword>
<feature type="transmembrane region" description="Helical" evidence="7">
    <location>
        <begin position="15"/>
        <end position="33"/>
    </location>
</feature>
<comment type="caution">
    <text evidence="9">The sequence shown here is derived from an EMBL/GenBank/DDBJ whole genome shotgun (WGS) entry which is preliminary data.</text>
</comment>
<dbReference type="SUPFAM" id="SSF144091">
    <property type="entry name" value="Rhomboid-like"/>
    <property type="match status" value="1"/>
</dbReference>
<dbReference type="RefSeq" id="WP_130523009.1">
    <property type="nucleotide sequence ID" value="NZ_SHLZ01000001.1"/>
</dbReference>
<dbReference type="Proteomes" id="UP000292087">
    <property type="component" value="Unassembled WGS sequence"/>
</dbReference>
<dbReference type="GO" id="GO:0016020">
    <property type="term" value="C:membrane"/>
    <property type="evidence" value="ECO:0007669"/>
    <property type="project" value="UniProtKB-SubCell"/>
</dbReference>
<dbReference type="PANTHER" id="PTHR43731">
    <property type="entry name" value="RHOMBOID PROTEASE"/>
    <property type="match status" value="1"/>
</dbReference>
<dbReference type="InterPro" id="IPR035952">
    <property type="entry name" value="Rhomboid-like_sf"/>
</dbReference>
<keyword evidence="4" id="KW-0378">Hydrolase</keyword>
<evidence type="ECO:0000259" key="8">
    <source>
        <dbReference type="Pfam" id="PF01694"/>
    </source>
</evidence>
<organism evidence="9 10">
    <name type="scientific">Pseudoxanthomonas winnipegensis</name>
    <dbReference type="NCBI Taxonomy" id="2480810"/>
    <lineage>
        <taxon>Bacteria</taxon>
        <taxon>Pseudomonadati</taxon>
        <taxon>Pseudomonadota</taxon>
        <taxon>Gammaproteobacteria</taxon>
        <taxon>Lysobacterales</taxon>
        <taxon>Lysobacteraceae</taxon>
        <taxon>Pseudoxanthomonas</taxon>
    </lineage>
</organism>
<sequence>MLLVPLHKPLNRHTAPWMTLALLLVNVWVFFALQWPDGARMQAAQRYYAGSGLAAMEAPAYLRWLREHGRLAEAERVQALSENARKQALAQATQYDLPFQQALRSGQLFGSAAQAAAWRGERARYDQLIGEVFTQRHVLRQGEWSPHRMLASAFLHGGFGHLLGNMLFLLAIGLLLEGAIGAWPLLAIYVLGALGSNAASLLWRAGEVGAGLGASGAIAAMMGAFCVVWGRQPVRLFYWFGVVFNYVRAPAIWLLPVWLGWEIFSLLRSPGAGVAFEAHAGGLACGALMGAAAVRLGLRRQAFIDEAPVADAEDDRWSRAQLHLGRMENTQAEHLLSQLAAEAPQRFDVALARYRVARNAGQHAAAGQRAAELLRLSAADADQARLQAQVLQEQRPALAPVTRMALVERWSALGQLKAVEQLLQDTGDLPRDDQASLWFRLALRHGQAQATAEQQRVLRAVIARFPDLPQAQKARFLLDNA</sequence>
<comment type="similarity">
    <text evidence="2">Belongs to the peptidase S54 family.</text>
</comment>
<feature type="domain" description="Peptidase S54 rhomboid" evidence="8">
    <location>
        <begin position="146"/>
        <end position="293"/>
    </location>
</feature>
<dbReference type="GO" id="GO:0006508">
    <property type="term" value="P:proteolysis"/>
    <property type="evidence" value="ECO:0007669"/>
    <property type="project" value="UniProtKB-KW"/>
</dbReference>
<gene>
    <name evidence="9" type="ORF">EA656_00350</name>
</gene>
<keyword evidence="6 7" id="KW-0472">Membrane</keyword>
<dbReference type="PANTHER" id="PTHR43731:SF14">
    <property type="entry name" value="PRESENILIN-ASSOCIATED RHOMBOID-LIKE PROTEIN, MITOCHONDRIAL"/>
    <property type="match status" value="1"/>
</dbReference>
<reference evidence="9 10" key="1">
    <citation type="submission" date="2019-02" db="EMBL/GenBank/DDBJ databases">
        <title>WGS of Pseudoxanthomonas species novum from clinical isolates.</title>
        <authorList>
            <person name="Bernier A.-M."/>
            <person name="Bernard K."/>
            <person name="Vachon A."/>
        </authorList>
    </citation>
    <scope>NUCLEOTIDE SEQUENCE [LARGE SCALE GENOMIC DNA]</scope>
    <source>
        <strain evidence="9 10">NML140781</strain>
    </source>
</reference>
<comment type="subcellular location">
    <subcellularLocation>
        <location evidence="1">Membrane</location>
        <topology evidence="1">Multi-pass membrane protein</topology>
    </subcellularLocation>
</comment>
<dbReference type="InterPro" id="IPR022764">
    <property type="entry name" value="Peptidase_S54_rhomboid_dom"/>
</dbReference>
<feature type="transmembrane region" description="Helical" evidence="7">
    <location>
        <begin position="210"/>
        <end position="230"/>
    </location>
</feature>
<evidence type="ECO:0000313" key="9">
    <source>
        <dbReference type="EMBL" id="TAA38206.1"/>
    </source>
</evidence>
<evidence type="ECO:0000256" key="7">
    <source>
        <dbReference type="SAM" id="Phobius"/>
    </source>
</evidence>
<dbReference type="InterPro" id="IPR050925">
    <property type="entry name" value="Rhomboid_protease_S54"/>
</dbReference>
<evidence type="ECO:0000256" key="2">
    <source>
        <dbReference type="ARBA" id="ARBA00009045"/>
    </source>
</evidence>
<dbReference type="Pfam" id="PF01694">
    <property type="entry name" value="Rhomboid"/>
    <property type="match status" value="1"/>
</dbReference>
<proteinExistence type="inferred from homology"/>
<dbReference type="AlphaFoldDB" id="A0A4Q8M0A6"/>
<evidence type="ECO:0000256" key="5">
    <source>
        <dbReference type="ARBA" id="ARBA00022989"/>
    </source>
</evidence>
<feature type="transmembrane region" description="Helical" evidence="7">
    <location>
        <begin position="236"/>
        <end position="259"/>
    </location>
</feature>
<evidence type="ECO:0000256" key="3">
    <source>
        <dbReference type="ARBA" id="ARBA00022692"/>
    </source>
</evidence>
<keyword evidence="3 7" id="KW-0812">Transmembrane</keyword>
<dbReference type="Gene3D" id="1.20.1540.10">
    <property type="entry name" value="Rhomboid-like"/>
    <property type="match status" value="1"/>
</dbReference>
<dbReference type="EMBL" id="SHMF01000001">
    <property type="protein sequence ID" value="TAA38206.1"/>
    <property type="molecule type" value="Genomic_DNA"/>
</dbReference>
<keyword evidence="5 7" id="KW-1133">Transmembrane helix</keyword>
<protein>
    <submittedName>
        <fullName evidence="9">Rhomboid family intramembrane serine protease</fullName>
    </submittedName>
</protein>